<feature type="transmembrane region" description="Helical" evidence="1">
    <location>
        <begin position="24"/>
        <end position="48"/>
    </location>
</feature>
<dbReference type="InterPro" id="IPR008523">
    <property type="entry name" value="DUF805"/>
</dbReference>
<reference evidence="3" key="1">
    <citation type="journal article" date="2019" name="Int. J. Syst. Evol. Microbiol.">
        <title>The Global Catalogue of Microorganisms (GCM) 10K type strain sequencing project: providing services to taxonomists for standard genome sequencing and annotation.</title>
        <authorList>
            <consortium name="The Broad Institute Genomics Platform"/>
            <consortium name="The Broad Institute Genome Sequencing Center for Infectious Disease"/>
            <person name="Wu L."/>
            <person name="Ma J."/>
        </authorList>
    </citation>
    <scope>NUCLEOTIDE SEQUENCE [LARGE SCALE GENOMIC DNA]</scope>
    <source>
        <strain evidence="3">CECT 8531</strain>
    </source>
</reference>
<feature type="transmembrane region" description="Helical" evidence="1">
    <location>
        <begin position="76"/>
        <end position="97"/>
    </location>
</feature>
<comment type="caution">
    <text evidence="2">The sequence shown here is derived from an EMBL/GenBank/DDBJ whole genome shotgun (WGS) entry which is preliminary data.</text>
</comment>
<proteinExistence type="predicted"/>
<dbReference type="EMBL" id="JBHSDH010000013">
    <property type="protein sequence ID" value="MFC4293370.1"/>
    <property type="molecule type" value="Genomic_DNA"/>
</dbReference>
<feature type="transmembrane region" description="Helical" evidence="1">
    <location>
        <begin position="109"/>
        <end position="128"/>
    </location>
</feature>
<keyword evidence="1" id="KW-1133">Transmembrane helix</keyword>
<keyword evidence="3" id="KW-1185">Reference proteome</keyword>
<dbReference type="Pfam" id="PF05656">
    <property type="entry name" value="DUF805"/>
    <property type="match status" value="1"/>
</dbReference>
<gene>
    <name evidence="2" type="ORF">ACFOWX_13175</name>
</gene>
<accession>A0ABV8RJD8</accession>
<dbReference type="Proteomes" id="UP001595887">
    <property type="component" value="Unassembled WGS sequence"/>
</dbReference>
<sequence length="215" mass="24232">MMKSIFKGYLNIFNFRGRTPRREFFPFFIANIFLYFGASQIVIVQMLMQMIANGSELQKNEHYQAALEQSTIELTIFMYQATAVIAAGIGISLGAAVFRRVHDSGGKTLIVKIFALVFISEILMLWFAGPQMAEAAITERTKIYMVLMQTLNAVLLVTGFAIFIAILKPSELDHNEYGPNDDPNRFENLREDIASIKIPARSYAIPKGFGTKQED</sequence>
<evidence type="ECO:0000313" key="3">
    <source>
        <dbReference type="Proteomes" id="UP001595887"/>
    </source>
</evidence>
<protein>
    <submittedName>
        <fullName evidence="2">DUF805 domain-containing protein</fullName>
    </submittedName>
</protein>
<evidence type="ECO:0000256" key="1">
    <source>
        <dbReference type="SAM" id="Phobius"/>
    </source>
</evidence>
<keyword evidence="1" id="KW-0472">Membrane</keyword>
<dbReference type="RefSeq" id="WP_381424857.1">
    <property type="nucleotide sequence ID" value="NZ_JBHSDH010000013.1"/>
</dbReference>
<evidence type="ECO:0000313" key="2">
    <source>
        <dbReference type="EMBL" id="MFC4293370.1"/>
    </source>
</evidence>
<organism evidence="2 3">
    <name type="scientific">Sphingorhabdus arenilitoris</name>
    <dbReference type="NCBI Taxonomy" id="1490041"/>
    <lineage>
        <taxon>Bacteria</taxon>
        <taxon>Pseudomonadati</taxon>
        <taxon>Pseudomonadota</taxon>
        <taxon>Alphaproteobacteria</taxon>
        <taxon>Sphingomonadales</taxon>
        <taxon>Sphingomonadaceae</taxon>
        <taxon>Sphingorhabdus</taxon>
    </lineage>
</organism>
<feature type="transmembrane region" description="Helical" evidence="1">
    <location>
        <begin position="143"/>
        <end position="167"/>
    </location>
</feature>
<keyword evidence="1" id="KW-0812">Transmembrane</keyword>
<name>A0ABV8RJD8_9SPHN</name>